<reference evidence="2 3" key="1">
    <citation type="submission" date="2014-04" db="EMBL/GenBank/DDBJ databases">
        <authorList>
            <consortium name="DOE Joint Genome Institute"/>
            <person name="Kuo A."/>
            <person name="Kohler A."/>
            <person name="Nagy L.G."/>
            <person name="Floudas D."/>
            <person name="Copeland A."/>
            <person name="Barry K.W."/>
            <person name="Cichocki N."/>
            <person name="Veneault-Fourrey C."/>
            <person name="LaButti K."/>
            <person name="Lindquist E.A."/>
            <person name="Lipzen A."/>
            <person name="Lundell T."/>
            <person name="Morin E."/>
            <person name="Murat C."/>
            <person name="Sun H."/>
            <person name="Tunlid A."/>
            <person name="Henrissat B."/>
            <person name="Grigoriev I.V."/>
            <person name="Hibbett D.S."/>
            <person name="Martin F."/>
            <person name="Nordberg H.P."/>
            <person name="Cantor M.N."/>
            <person name="Hua S.X."/>
        </authorList>
    </citation>
    <scope>NUCLEOTIDE SEQUENCE [LARGE SCALE GENOMIC DNA]</scope>
    <source>
        <strain evidence="2 3">LaAM-08-1</strain>
    </source>
</reference>
<sequence length="78" mass="7923">MALSVLSYHSTVRGIHPALSLGGAPSLKGTRTSSTASAGRSHDMSPIVGSVRMVLSVSMVGRVVAAAKEMLEKSSASP</sequence>
<name>A0A0C9XKY2_9AGAR</name>
<organism evidence="2 3">
    <name type="scientific">Laccaria amethystina LaAM-08-1</name>
    <dbReference type="NCBI Taxonomy" id="1095629"/>
    <lineage>
        <taxon>Eukaryota</taxon>
        <taxon>Fungi</taxon>
        <taxon>Dikarya</taxon>
        <taxon>Basidiomycota</taxon>
        <taxon>Agaricomycotina</taxon>
        <taxon>Agaricomycetes</taxon>
        <taxon>Agaricomycetidae</taxon>
        <taxon>Agaricales</taxon>
        <taxon>Agaricineae</taxon>
        <taxon>Hydnangiaceae</taxon>
        <taxon>Laccaria</taxon>
    </lineage>
</organism>
<evidence type="ECO:0000313" key="2">
    <source>
        <dbReference type="EMBL" id="KIK02189.1"/>
    </source>
</evidence>
<dbReference type="Proteomes" id="UP000054477">
    <property type="component" value="Unassembled WGS sequence"/>
</dbReference>
<dbReference type="EMBL" id="KN838596">
    <property type="protein sequence ID" value="KIK02189.1"/>
    <property type="molecule type" value="Genomic_DNA"/>
</dbReference>
<keyword evidence="3" id="KW-1185">Reference proteome</keyword>
<accession>A0A0C9XKY2</accession>
<evidence type="ECO:0000313" key="3">
    <source>
        <dbReference type="Proteomes" id="UP000054477"/>
    </source>
</evidence>
<feature type="region of interest" description="Disordered" evidence="1">
    <location>
        <begin position="19"/>
        <end position="43"/>
    </location>
</feature>
<protein>
    <submittedName>
        <fullName evidence="2">Uncharacterized protein</fullName>
    </submittedName>
</protein>
<gene>
    <name evidence="2" type="ORF">K443DRAFT_6363</name>
</gene>
<dbReference type="AlphaFoldDB" id="A0A0C9XKY2"/>
<dbReference type="HOGENOM" id="CLU_2622419_0_0_1"/>
<evidence type="ECO:0000256" key="1">
    <source>
        <dbReference type="SAM" id="MobiDB-lite"/>
    </source>
</evidence>
<feature type="compositionally biased region" description="Low complexity" evidence="1">
    <location>
        <begin position="29"/>
        <end position="39"/>
    </location>
</feature>
<proteinExistence type="predicted"/>
<reference evidence="3" key="2">
    <citation type="submission" date="2015-01" db="EMBL/GenBank/DDBJ databases">
        <title>Evolutionary Origins and Diversification of the Mycorrhizal Mutualists.</title>
        <authorList>
            <consortium name="DOE Joint Genome Institute"/>
            <consortium name="Mycorrhizal Genomics Consortium"/>
            <person name="Kohler A."/>
            <person name="Kuo A."/>
            <person name="Nagy L.G."/>
            <person name="Floudas D."/>
            <person name="Copeland A."/>
            <person name="Barry K.W."/>
            <person name="Cichocki N."/>
            <person name="Veneault-Fourrey C."/>
            <person name="LaButti K."/>
            <person name="Lindquist E.A."/>
            <person name="Lipzen A."/>
            <person name="Lundell T."/>
            <person name="Morin E."/>
            <person name="Murat C."/>
            <person name="Riley R."/>
            <person name="Ohm R."/>
            <person name="Sun H."/>
            <person name="Tunlid A."/>
            <person name="Henrissat B."/>
            <person name="Grigoriev I.V."/>
            <person name="Hibbett D.S."/>
            <person name="Martin F."/>
        </authorList>
    </citation>
    <scope>NUCLEOTIDE SEQUENCE [LARGE SCALE GENOMIC DNA]</scope>
    <source>
        <strain evidence="3">LaAM-08-1</strain>
    </source>
</reference>